<organism evidence="2 3">
    <name type="scientific">Undibacterium seohonense</name>
    <dbReference type="NCBI Taxonomy" id="1344950"/>
    <lineage>
        <taxon>Bacteria</taxon>
        <taxon>Pseudomonadati</taxon>
        <taxon>Pseudomonadota</taxon>
        <taxon>Betaproteobacteria</taxon>
        <taxon>Burkholderiales</taxon>
        <taxon>Oxalobacteraceae</taxon>
        <taxon>Undibacterium</taxon>
    </lineage>
</organism>
<feature type="transmembrane region" description="Helical" evidence="1">
    <location>
        <begin position="65"/>
        <end position="88"/>
    </location>
</feature>
<reference evidence="2 3" key="1">
    <citation type="submission" date="2020-08" db="EMBL/GenBank/DDBJ databases">
        <title>Novel species isolated from subtropical streams in China.</title>
        <authorList>
            <person name="Lu H."/>
        </authorList>
    </citation>
    <scope>NUCLEOTIDE SEQUENCE [LARGE SCALE GENOMIC DNA]</scope>
    <source>
        <strain evidence="2 3">KACC 16656</strain>
    </source>
</reference>
<comment type="caution">
    <text evidence="2">The sequence shown here is derived from an EMBL/GenBank/DDBJ whole genome shotgun (WGS) entry which is preliminary data.</text>
</comment>
<dbReference type="RefSeq" id="WP_186922887.1">
    <property type="nucleotide sequence ID" value="NZ_JACOFW010000010.1"/>
</dbReference>
<keyword evidence="1" id="KW-0472">Membrane</keyword>
<evidence type="ECO:0000313" key="2">
    <source>
        <dbReference type="EMBL" id="MBC3807810.1"/>
    </source>
</evidence>
<gene>
    <name evidence="2" type="ORF">H8K52_10690</name>
</gene>
<evidence type="ECO:0000313" key="3">
    <source>
        <dbReference type="Proteomes" id="UP000648257"/>
    </source>
</evidence>
<feature type="transmembrane region" description="Helical" evidence="1">
    <location>
        <begin position="100"/>
        <end position="123"/>
    </location>
</feature>
<keyword evidence="3" id="KW-1185">Reference proteome</keyword>
<evidence type="ECO:0000256" key="1">
    <source>
        <dbReference type="SAM" id="Phobius"/>
    </source>
</evidence>
<dbReference type="Proteomes" id="UP000648257">
    <property type="component" value="Unassembled WGS sequence"/>
</dbReference>
<keyword evidence="1" id="KW-1133">Transmembrane helix</keyword>
<name>A0ABR6X4N4_9BURK</name>
<sequence length="197" mass="22063">MPLKHTKKLGVQRNGCVLISASVKHKMVIPTSFEWFLRQQGGRLLLVNALISLIPLFIYEGELDASFILALKYLSAPIFILSVYIYLFKMPSYRSETSRIMGIFVTLAVAALLTVMSGSYLLIINAFGPSQSELAVQGNVTKKEISGRNSTRYKVTLTDINGRQITLDVSFKEYDQLVVGQMYSQRLKVGSLGLLYR</sequence>
<protein>
    <submittedName>
        <fullName evidence="2">Uncharacterized protein</fullName>
    </submittedName>
</protein>
<dbReference type="EMBL" id="JACOFW010000010">
    <property type="protein sequence ID" value="MBC3807810.1"/>
    <property type="molecule type" value="Genomic_DNA"/>
</dbReference>
<accession>A0ABR6X4N4</accession>
<keyword evidence="1" id="KW-0812">Transmembrane</keyword>
<feature type="transmembrane region" description="Helical" evidence="1">
    <location>
        <begin position="42"/>
        <end position="59"/>
    </location>
</feature>
<proteinExistence type="predicted"/>